<dbReference type="Proteomes" id="UP000799118">
    <property type="component" value="Unassembled WGS sequence"/>
</dbReference>
<dbReference type="AlphaFoldDB" id="A0A6A4GEC2"/>
<evidence type="ECO:0000313" key="2">
    <source>
        <dbReference type="EMBL" id="KAE9383797.1"/>
    </source>
</evidence>
<proteinExistence type="predicted"/>
<feature type="region of interest" description="Disordered" evidence="1">
    <location>
        <begin position="208"/>
        <end position="232"/>
    </location>
</feature>
<keyword evidence="3" id="KW-1185">Reference proteome</keyword>
<sequence length="232" mass="26126">MPKRPAAPASDSDSNSPKKKPKSQQLSHKPSQIELSDLSSKSSQVLKGVSSTCEHHTAILRDNILNWIRFDRQISEELGSSLKWHEAHFALSDKDNWKDDDDHFCYSNFYNEIVNVFKDDPDNKVILDTLNFWKCLEMPTDLEVCSHPSNPDSLLPIDANSDAELETKLTVLALQVAHQAHWEDHLAKEAIKAKAKATTPFLSKADRLSVELAPTPEQESLGQNPATDEDWQ</sequence>
<name>A0A6A4GEC2_9AGAR</name>
<feature type="region of interest" description="Disordered" evidence="1">
    <location>
        <begin position="1"/>
        <end position="39"/>
    </location>
</feature>
<feature type="compositionally biased region" description="Polar residues" evidence="1">
    <location>
        <begin position="217"/>
        <end position="226"/>
    </location>
</feature>
<dbReference type="Pfam" id="PF20414">
    <property type="entry name" value="DUF6698"/>
    <property type="match status" value="1"/>
</dbReference>
<feature type="compositionally biased region" description="Low complexity" evidence="1">
    <location>
        <begin position="23"/>
        <end position="32"/>
    </location>
</feature>
<evidence type="ECO:0000256" key="1">
    <source>
        <dbReference type="SAM" id="MobiDB-lite"/>
    </source>
</evidence>
<protein>
    <submittedName>
        <fullName evidence="2">Uncharacterized protein</fullName>
    </submittedName>
</protein>
<organism evidence="2 3">
    <name type="scientific">Gymnopus androsaceus JB14</name>
    <dbReference type="NCBI Taxonomy" id="1447944"/>
    <lineage>
        <taxon>Eukaryota</taxon>
        <taxon>Fungi</taxon>
        <taxon>Dikarya</taxon>
        <taxon>Basidiomycota</taxon>
        <taxon>Agaricomycotina</taxon>
        <taxon>Agaricomycetes</taxon>
        <taxon>Agaricomycetidae</taxon>
        <taxon>Agaricales</taxon>
        <taxon>Marasmiineae</taxon>
        <taxon>Omphalotaceae</taxon>
        <taxon>Gymnopus</taxon>
    </lineage>
</organism>
<accession>A0A6A4GEC2</accession>
<dbReference type="OrthoDB" id="3220614at2759"/>
<gene>
    <name evidence="2" type="ORF">BT96DRAFT_1008778</name>
</gene>
<dbReference type="EMBL" id="ML770325">
    <property type="protein sequence ID" value="KAE9383797.1"/>
    <property type="molecule type" value="Genomic_DNA"/>
</dbReference>
<feature type="compositionally biased region" description="Low complexity" evidence="1">
    <location>
        <begin position="1"/>
        <end position="15"/>
    </location>
</feature>
<dbReference type="InterPro" id="IPR046521">
    <property type="entry name" value="DUF6698"/>
</dbReference>
<evidence type="ECO:0000313" key="3">
    <source>
        <dbReference type="Proteomes" id="UP000799118"/>
    </source>
</evidence>
<reference evidence="2" key="1">
    <citation type="journal article" date="2019" name="Environ. Microbiol.">
        <title>Fungal ecological strategies reflected in gene transcription - a case study of two litter decomposers.</title>
        <authorList>
            <person name="Barbi F."/>
            <person name="Kohler A."/>
            <person name="Barry K."/>
            <person name="Baskaran P."/>
            <person name="Daum C."/>
            <person name="Fauchery L."/>
            <person name="Ihrmark K."/>
            <person name="Kuo A."/>
            <person name="LaButti K."/>
            <person name="Lipzen A."/>
            <person name="Morin E."/>
            <person name="Grigoriev I.V."/>
            <person name="Henrissat B."/>
            <person name="Lindahl B."/>
            <person name="Martin F."/>
        </authorList>
    </citation>
    <scope>NUCLEOTIDE SEQUENCE</scope>
    <source>
        <strain evidence="2">JB14</strain>
    </source>
</reference>